<evidence type="ECO:0000313" key="2">
    <source>
        <dbReference type="EMBL" id="VFR25025.1"/>
    </source>
</evidence>
<evidence type="ECO:0000313" key="1">
    <source>
        <dbReference type="EMBL" id="VFR19999.1"/>
    </source>
</evidence>
<dbReference type="GO" id="GO:0004722">
    <property type="term" value="F:protein serine/threonine phosphatase activity"/>
    <property type="evidence" value="ECO:0007669"/>
    <property type="project" value="UniProtKB-EC"/>
</dbReference>
<name>A0A484PHZ6_9ZZZZ</name>
<protein>
    <submittedName>
        <fullName evidence="2">Phosphoprotein phosphatase</fullName>
        <ecNumber evidence="2">3.1.3.16</ecNumber>
    </submittedName>
</protein>
<dbReference type="EC" id="3.1.3.16" evidence="2"/>
<sequence length="39" mass="4463">MTLRKPMKLGNVYYIDTGGWQAAGRFTLLDLHTLKLPSR</sequence>
<dbReference type="EMBL" id="CAADIB010000005">
    <property type="protein sequence ID" value="VFR25025.1"/>
    <property type="molecule type" value="Genomic_DNA"/>
</dbReference>
<keyword evidence="2" id="KW-0378">Hydrolase</keyword>
<dbReference type="EMBL" id="CAADHZ010000005">
    <property type="protein sequence ID" value="VFR19999.1"/>
    <property type="molecule type" value="Genomic_DNA"/>
</dbReference>
<dbReference type="AlphaFoldDB" id="A0A484PHZ6"/>
<organism evidence="2">
    <name type="scientific">plant metagenome</name>
    <dbReference type="NCBI Taxonomy" id="1297885"/>
    <lineage>
        <taxon>unclassified sequences</taxon>
        <taxon>metagenomes</taxon>
        <taxon>organismal metagenomes</taxon>
    </lineage>
</organism>
<proteinExistence type="predicted"/>
<reference evidence="2" key="1">
    <citation type="submission" date="2019-03" db="EMBL/GenBank/DDBJ databases">
        <authorList>
            <person name="Danneels B."/>
        </authorList>
    </citation>
    <scope>NUCLEOTIDE SEQUENCE</scope>
</reference>
<accession>A0A484PHZ6</accession>
<gene>
    <name evidence="1" type="ORF">ANDO1_3986</name>
    <name evidence="2" type="ORF">ANDO2_3891</name>
</gene>